<protein>
    <submittedName>
        <fullName evidence="1">Uncharacterized protein</fullName>
    </submittedName>
</protein>
<keyword evidence="2" id="KW-1185">Reference proteome</keyword>
<dbReference type="AlphaFoldDB" id="R9GNY5"/>
<accession>R9GNY5</accession>
<dbReference type="eggNOG" id="ENOG5031MC1">
    <property type="taxonomic scope" value="Bacteria"/>
</dbReference>
<comment type="caution">
    <text evidence="1">The sequence shown here is derived from an EMBL/GenBank/DDBJ whole genome shotgun (WGS) entry which is preliminary data.</text>
</comment>
<reference evidence="1 2" key="1">
    <citation type="journal article" date="2013" name="Genome Announc.">
        <title>Draft Genome Sequence of Arcticibacter svalbardensis Strain MN12-7T, a Member of the Family Sphingobacteriaceae Isolated from an Arctic Soil Sample.</title>
        <authorList>
            <person name="Shivaji S."/>
            <person name="Ara S."/>
            <person name="Prasad S."/>
            <person name="Manasa B.P."/>
            <person name="Begum Z."/>
            <person name="Singh A."/>
            <person name="Kumar Pinnaka A."/>
        </authorList>
    </citation>
    <scope>NUCLEOTIDE SEQUENCE [LARGE SCALE GENOMIC DNA]</scope>
    <source>
        <strain evidence="1 2">MN12-7</strain>
    </source>
</reference>
<dbReference type="STRING" id="1150600.ADIARSV_3649"/>
<gene>
    <name evidence="1" type="ORF">ADIARSV_3649</name>
</gene>
<dbReference type="RefSeq" id="WP_016196874.1">
    <property type="nucleotide sequence ID" value="NZ_AQPN01000125.1"/>
</dbReference>
<organism evidence="1 2">
    <name type="scientific">Arcticibacter svalbardensis MN12-7</name>
    <dbReference type="NCBI Taxonomy" id="1150600"/>
    <lineage>
        <taxon>Bacteria</taxon>
        <taxon>Pseudomonadati</taxon>
        <taxon>Bacteroidota</taxon>
        <taxon>Sphingobacteriia</taxon>
        <taxon>Sphingobacteriales</taxon>
        <taxon>Sphingobacteriaceae</taxon>
        <taxon>Arcticibacter</taxon>
    </lineage>
</organism>
<evidence type="ECO:0000313" key="1">
    <source>
        <dbReference type="EMBL" id="EOR93230.1"/>
    </source>
</evidence>
<proteinExistence type="predicted"/>
<dbReference type="OrthoDB" id="853871at2"/>
<dbReference type="EMBL" id="AQPN01000125">
    <property type="protein sequence ID" value="EOR93230.1"/>
    <property type="molecule type" value="Genomic_DNA"/>
</dbReference>
<evidence type="ECO:0000313" key="2">
    <source>
        <dbReference type="Proteomes" id="UP000014174"/>
    </source>
</evidence>
<dbReference type="Proteomes" id="UP000014174">
    <property type="component" value="Unassembled WGS sequence"/>
</dbReference>
<sequence>MTFEEFFTKKRINLELMAEADPTLYTEFKSHFNLMGEKSFDHSKKFWFNKLRHLYHLAIVPKDKPVVIEPNLAAQAEPLQSPTIEITQPVAKPGFKPRHLKAPSLISDEVKDPDARPGTNAVTDPFAAAISKIDEAEGSIEVKKPAFKPRFSSKVVVKPAVEEVAPVADLTQKNFPETRLQEIDLPEAEKLADEEKKDIPKPTYKPRFSAKVIAKPPVEEIVPSADLTEKNYLRLICLMRKSLLRKKRKRFLNQHINQDLVLKLSQSLL</sequence>
<name>R9GNY5_9SPHI</name>